<accession>A0A1F5F655</accession>
<dbReference type="Pfam" id="PF13310">
    <property type="entry name" value="Virulence_RhuM"/>
    <property type="match status" value="1"/>
</dbReference>
<dbReference type="AlphaFoldDB" id="A0A1F5F655"/>
<name>A0A1F5F655_9BACT</name>
<dbReference type="InterPro" id="IPR011204">
    <property type="entry name" value="Virulence_RhuM-like"/>
</dbReference>
<evidence type="ECO:0000313" key="2">
    <source>
        <dbReference type="EMBL" id="OGD75127.1"/>
    </source>
</evidence>
<dbReference type="InterPro" id="IPR053737">
    <property type="entry name" value="Type_II_TA_Toxin"/>
</dbReference>
<dbReference type="EMBL" id="MFAK01000015">
    <property type="protein sequence ID" value="OGD75127.1"/>
    <property type="molecule type" value="Genomic_DNA"/>
</dbReference>
<evidence type="ECO:0000259" key="1">
    <source>
        <dbReference type="PROSITE" id="PS51459"/>
    </source>
</evidence>
<dbReference type="PANTHER" id="PTHR35810">
    <property type="entry name" value="CYTOPLASMIC PROTEIN-RELATED"/>
    <property type="match status" value="1"/>
</dbReference>
<dbReference type="Gene3D" id="1.20.120.1870">
    <property type="entry name" value="Fic/DOC protein, Fido domain"/>
    <property type="match status" value="1"/>
</dbReference>
<dbReference type="InterPro" id="IPR036597">
    <property type="entry name" value="Fido-like_dom_sf"/>
</dbReference>
<feature type="domain" description="Fido" evidence="1">
    <location>
        <begin position="195"/>
        <end position="326"/>
    </location>
</feature>
<dbReference type="Pfam" id="PF02661">
    <property type="entry name" value="Fic"/>
    <property type="match status" value="1"/>
</dbReference>
<dbReference type="PROSITE" id="PS51459">
    <property type="entry name" value="FIDO"/>
    <property type="match status" value="1"/>
</dbReference>
<protein>
    <submittedName>
        <fullName evidence="2">Death-on-curing protein</fullName>
    </submittedName>
</protein>
<dbReference type="InterPro" id="IPR003812">
    <property type="entry name" value="Fido"/>
</dbReference>
<comment type="caution">
    <text evidence="2">The sequence shown here is derived from an EMBL/GenBank/DDBJ whole genome shotgun (WGS) entry which is preliminary data.</text>
</comment>
<reference evidence="2 3" key="1">
    <citation type="journal article" date="2016" name="Nat. Commun.">
        <title>Thousands of microbial genomes shed light on interconnected biogeochemical processes in an aquifer system.</title>
        <authorList>
            <person name="Anantharaman K."/>
            <person name="Brown C.T."/>
            <person name="Hug L.A."/>
            <person name="Sharon I."/>
            <person name="Castelle C.J."/>
            <person name="Probst A.J."/>
            <person name="Thomas B.C."/>
            <person name="Singh A."/>
            <person name="Wilkins M.J."/>
            <person name="Karaoz U."/>
            <person name="Brodie E.L."/>
            <person name="Williams K.H."/>
            <person name="Hubbard S.S."/>
            <person name="Banfield J.F."/>
        </authorList>
    </citation>
    <scope>NUCLEOTIDE SEQUENCE [LARGE SCALE GENOMIC DNA]</scope>
</reference>
<evidence type="ECO:0000313" key="3">
    <source>
        <dbReference type="Proteomes" id="UP000176191"/>
    </source>
</evidence>
<dbReference type="Proteomes" id="UP000176191">
    <property type="component" value="Unassembled WGS sequence"/>
</dbReference>
<dbReference type="PANTHER" id="PTHR35810:SF1">
    <property type="entry name" value="CYTOPLASMIC PROTEIN"/>
    <property type="match status" value="1"/>
</dbReference>
<sequence length="329" mass="37337">MNKTGELSQIIVYQAKDGAIELKGDYNHDTVWATQAQIAQIFGVNSQAITKHIANIYDDQELEKVATCSKMEQVQKEGNRQIKRQVYSYNLDLIIAVGYRINSVLGTKFRIWATKTLRSHILTGYTINKKMISRNYDKFLLAVEDVKRLLPTNNSVTGTETLELIKLFASTWFSLDAYDKSTMPKEGATLKEVVLTIEQVKTILKEFRQALITDQIASEFFGIERERGGIASIVGNILQSYGKEDLYPTIEEKAAHLLYFVIKNHPLVDGNKRSGAFIFIWLLRKYNLLDTSKFTATALTTITILIAESNPKDKDRVIGLILLLLQDIY</sequence>
<proteinExistence type="predicted"/>
<gene>
    <name evidence="2" type="ORF">A2228_01415</name>
</gene>
<organism evidence="2 3">
    <name type="scientific">Candidatus Collierbacteria bacterium RIFOXYA2_FULL_46_10</name>
    <dbReference type="NCBI Taxonomy" id="1817726"/>
    <lineage>
        <taxon>Bacteria</taxon>
        <taxon>Candidatus Collieribacteriota</taxon>
    </lineage>
</organism>
<dbReference type="SUPFAM" id="SSF140931">
    <property type="entry name" value="Fic-like"/>
    <property type="match status" value="1"/>
</dbReference>